<reference evidence="3 4" key="1">
    <citation type="submission" date="2019-08" db="EMBL/GenBank/DDBJ databases">
        <title>Draft genome sequences of two oriental melons (Cucumis melo L. var makuwa).</title>
        <authorList>
            <person name="Kwon S.-Y."/>
        </authorList>
    </citation>
    <scope>NUCLEOTIDE SEQUENCE [LARGE SCALE GENOMIC DNA]</scope>
    <source>
        <strain evidence="4">cv. Chang Bougi</strain>
        <strain evidence="3">cv. SW 3</strain>
        <tissue evidence="1">Leaf</tissue>
    </source>
</reference>
<proteinExistence type="predicted"/>
<gene>
    <name evidence="2" type="ORF">E5676_scaffold14G00340</name>
    <name evidence="1" type="ORF">E6C27_scaffold38G00710</name>
</gene>
<protein>
    <submittedName>
        <fullName evidence="1">Uncharacterized protein</fullName>
    </submittedName>
</protein>
<name>A0A5A7VMY8_CUCMM</name>
<evidence type="ECO:0000313" key="4">
    <source>
        <dbReference type="Proteomes" id="UP000321947"/>
    </source>
</evidence>
<sequence>MEEASDGGGSYIMERSGMEAHTVLKGNSRWYSPWLGVTLEFPCTRRNFLEVFAVAKILEATKIVPHGDKALIWVEELPEDIDGSRGRTFSGKGVLKESYVLLARCGEALKIANLGTHYDLKVDLNGHFRTRNKKEIIRILKHEFGHVCSRRVKISEELGSISIENPDVLIVTQPRSPNRRHLLHHRSKPAIEEFICCIVRPLFKSFGLLRRCRLHSSATLISRPFCKPRMCGHVSHVMHADASSAALFSASSSPSVTSLRLVVVDELHRLSIISQVEHPSIAKLHSSVVGAALARTVLVSRSPYVRLKPSIPSRPFANQAKQIFSFNRVISLLSRATYLSSTEPPSQFFP</sequence>
<accession>A0A5A7VMY8</accession>
<dbReference type="Proteomes" id="UP000321393">
    <property type="component" value="Unassembled WGS sequence"/>
</dbReference>
<dbReference type="Proteomes" id="UP000321947">
    <property type="component" value="Unassembled WGS sequence"/>
</dbReference>
<evidence type="ECO:0000313" key="2">
    <source>
        <dbReference type="EMBL" id="TYK26267.1"/>
    </source>
</evidence>
<evidence type="ECO:0000313" key="1">
    <source>
        <dbReference type="EMBL" id="KAA0067031.1"/>
    </source>
</evidence>
<dbReference type="AlphaFoldDB" id="A0A5A7VMY8"/>
<dbReference type="EMBL" id="SSTE01000699">
    <property type="protein sequence ID" value="KAA0067031.1"/>
    <property type="molecule type" value="Genomic_DNA"/>
</dbReference>
<organism evidence="1 3">
    <name type="scientific">Cucumis melo var. makuwa</name>
    <name type="common">Oriental melon</name>
    <dbReference type="NCBI Taxonomy" id="1194695"/>
    <lineage>
        <taxon>Eukaryota</taxon>
        <taxon>Viridiplantae</taxon>
        <taxon>Streptophyta</taxon>
        <taxon>Embryophyta</taxon>
        <taxon>Tracheophyta</taxon>
        <taxon>Spermatophyta</taxon>
        <taxon>Magnoliopsida</taxon>
        <taxon>eudicotyledons</taxon>
        <taxon>Gunneridae</taxon>
        <taxon>Pentapetalae</taxon>
        <taxon>rosids</taxon>
        <taxon>fabids</taxon>
        <taxon>Cucurbitales</taxon>
        <taxon>Cucurbitaceae</taxon>
        <taxon>Benincaseae</taxon>
        <taxon>Cucumis</taxon>
    </lineage>
</organism>
<comment type="caution">
    <text evidence="1">The sequence shown here is derived from an EMBL/GenBank/DDBJ whole genome shotgun (WGS) entry which is preliminary data.</text>
</comment>
<evidence type="ECO:0000313" key="3">
    <source>
        <dbReference type="Proteomes" id="UP000321393"/>
    </source>
</evidence>
<dbReference type="EMBL" id="SSTD01003480">
    <property type="protein sequence ID" value="TYK26267.1"/>
    <property type="molecule type" value="Genomic_DNA"/>
</dbReference>